<dbReference type="SUPFAM" id="SSF48264">
    <property type="entry name" value="Cytochrome P450"/>
    <property type="match status" value="1"/>
</dbReference>
<dbReference type="PANTHER" id="PTHR24279:SF123">
    <property type="entry name" value="CYTOCHROME P450 FAMILY 27 SUBFAMILY A MEMBER 1"/>
    <property type="match status" value="1"/>
</dbReference>
<dbReference type="Pfam" id="PF00067">
    <property type="entry name" value="p450"/>
    <property type="match status" value="1"/>
</dbReference>
<dbReference type="GO" id="GO:0005743">
    <property type="term" value="C:mitochondrial inner membrane"/>
    <property type="evidence" value="ECO:0007669"/>
    <property type="project" value="TreeGrafter"/>
</dbReference>
<proteinExistence type="inferred from homology"/>
<dbReference type="GO" id="GO:0016705">
    <property type="term" value="F:oxidoreductase activity, acting on paired donors, with incorporation or reduction of molecular oxygen"/>
    <property type="evidence" value="ECO:0007669"/>
    <property type="project" value="InterPro"/>
</dbReference>
<protein>
    <submittedName>
        <fullName evidence="8">Uncharacterized protein</fullName>
    </submittedName>
</protein>
<organism evidence="8">
    <name type="scientific">Stegastes partitus</name>
    <name type="common">bicolor damselfish</name>
    <dbReference type="NCBI Taxonomy" id="144197"/>
    <lineage>
        <taxon>Eukaryota</taxon>
        <taxon>Metazoa</taxon>
        <taxon>Chordata</taxon>
        <taxon>Craniata</taxon>
        <taxon>Vertebrata</taxon>
        <taxon>Euteleostomi</taxon>
        <taxon>Actinopterygii</taxon>
        <taxon>Neopterygii</taxon>
        <taxon>Teleostei</taxon>
        <taxon>Neoteleostei</taxon>
        <taxon>Acanthomorphata</taxon>
        <taxon>Ovalentaria</taxon>
        <taxon>Pomacentridae</taxon>
        <taxon>Stegastes</taxon>
    </lineage>
</organism>
<dbReference type="GO" id="GO:0020037">
    <property type="term" value="F:heme binding"/>
    <property type="evidence" value="ECO:0007669"/>
    <property type="project" value="InterPro"/>
</dbReference>
<dbReference type="AlphaFoldDB" id="A0A3B4ZQF9"/>
<comment type="cofactor">
    <cofactor evidence="1">
        <name>heme</name>
        <dbReference type="ChEBI" id="CHEBI:30413"/>
    </cofactor>
</comment>
<evidence type="ECO:0000256" key="6">
    <source>
        <dbReference type="ARBA" id="ARBA00023004"/>
    </source>
</evidence>
<comment type="similarity">
    <text evidence="2">Belongs to the cytochrome P450 family.</text>
</comment>
<evidence type="ECO:0000256" key="3">
    <source>
        <dbReference type="ARBA" id="ARBA00022617"/>
    </source>
</evidence>
<dbReference type="GO" id="GO:0006704">
    <property type="term" value="P:glucocorticoid biosynthetic process"/>
    <property type="evidence" value="ECO:0007669"/>
    <property type="project" value="TreeGrafter"/>
</dbReference>
<dbReference type="GO" id="GO:0071375">
    <property type="term" value="P:cellular response to peptide hormone stimulus"/>
    <property type="evidence" value="ECO:0007669"/>
    <property type="project" value="TreeGrafter"/>
</dbReference>
<keyword evidence="7" id="KW-0503">Monooxygenase</keyword>
<dbReference type="Ensembl" id="ENSSPAT00000004082.1">
    <property type="protein sequence ID" value="ENSSPAP00000003997.1"/>
    <property type="gene ID" value="ENSSPAG00000003098.1"/>
</dbReference>
<dbReference type="STRING" id="144197.ENSSPAP00000003997"/>
<evidence type="ECO:0000256" key="7">
    <source>
        <dbReference type="ARBA" id="ARBA00023033"/>
    </source>
</evidence>
<sequence length="171" mass="19736">MFRLSPVIVLFPRFMWPYLPFWKKFVATWDHLFKVAEDLVKKKMEEIQENVQLDRNVEGAYLTHLLLSDQMTVTEILGSITELLLAGVDTVSNFSSLRLSPAKFVFSLCASFMFTSQICEFLVKGTIENKIKDIFFSFRYSNKSTFLLPGGPGLSANTNHMQHNSRYHIQL</sequence>
<dbReference type="GO" id="GO:0034650">
    <property type="term" value="P:cortisol metabolic process"/>
    <property type="evidence" value="ECO:0007669"/>
    <property type="project" value="TreeGrafter"/>
</dbReference>
<keyword evidence="4" id="KW-0479">Metal-binding</keyword>
<keyword evidence="5" id="KW-0560">Oxidoreductase</keyword>
<dbReference type="GO" id="GO:0006700">
    <property type="term" value="P:C21-steroid hormone biosynthetic process"/>
    <property type="evidence" value="ECO:0007669"/>
    <property type="project" value="TreeGrafter"/>
</dbReference>
<dbReference type="Gene3D" id="1.10.630.10">
    <property type="entry name" value="Cytochrome P450"/>
    <property type="match status" value="1"/>
</dbReference>
<dbReference type="GO" id="GO:0005506">
    <property type="term" value="F:iron ion binding"/>
    <property type="evidence" value="ECO:0007669"/>
    <property type="project" value="InterPro"/>
</dbReference>
<name>A0A3B4ZQF9_9TELE</name>
<evidence type="ECO:0000256" key="1">
    <source>
        <dbReference type="ARBA" id="ARBA00001971"/>
    </source>
</evidence>
<keyword evidence="3" id="KW-0349">Heme</keyword>
<evidence type="ECO:0000256" key="2">
    <source>
        <dbReference type="ARBA" id="ARBA00010617"/>
    </source>
</evidence>
<evidence type="ECO:0000256" key="5">
    <source>
        <dbReference type="ARBA" id="ARBA00023002"/>
    </source>
</evidence>
<dbReference type="PANTHER" id="PTHR24279">
    <property type="entry name" value="CYTOCHROME P450"/>
    <property type="match status" value="1"/>
</dbReference>
<dbReference type="GO" id="GO:0004497">
    <property type="term" value="F:monooxygenase activity"/>
    <property type="evidence" value="ECO:0007669"/>
    <property type="project" value="UniProtKB-KW"/>
</dbReference>
<reference evidence="8" key="1">
    <citation type="submission" date="2023-09" db="UniProtKB">
        <authorList>
            <consortium name="Ensembl"/>
        </authorList>
    </citation>
    <scope>IDENTIFICATION</scope>
</reference>
<dbReference type="GO" id="GO:0008203">
    <property type="term" value="P:cholesterol metabolic process"/>
    <property type="evidence" value="ECO:0007669"/>
    <property type="project" value="TreeGrafter"/>
</dbReference>
<dbReference type="InterPro" id="IPR001128">
    <property type="entry name" value="Cyt_P450"/>
</dbReference>
<evidence type="ECO:0000313" key="8">
    <source>
        <dbReference type="Ensembl" id="ENSSPAP00000003997.1"/>
    </source>
</evidence>
<dbReference type="GeneTree" id="ENSGT00950000182905"/>
<dbReference type="InterPro" id="IPR050479">
    <property type="entry name" value="CYP11_CYP27_families"/>
</dbReference>
<accession>A0A3B4ZQF9</accession>
<dbReference type="InterPro" id="IPR036396">
    <property type="entry name" value="Cyt_P450_sf"/>
</dbReference>
<evidence type="ECO:0000256" key="4">
    <source>
        <dbReference type="ARBA" id="ARBA00022723"/>
    </source>
</evidence>
<keyword evidence="6" id="KW-0408">Iron</keyword>